<dbReference type="AlphaFoldDB" id="A0A161VMR2"/>
<dbReference type="RefSeq" id="WP_063874181.1">
    <property type="nucleotide sequence ID" value="NZ_CAWMRI010000264.1"/>
</dbReference>
<dbReference type="InterPro" id="IPR027417">
    <property type="entry name" value="P-loop_NTPase"/>
</dbReference>
<dbReference type="InterPro" id="IPR003439">
    <property type="entry name" value="ABC_transporter-like_ATP-bd"/>
</dbReference>
<dbReference type="PROSITE" id="PS50893">
    <property type="entry name" value="ABC_TRANSPORTER_2"/>
    <property type="match status" value="1"/>
</dbReference>
<dbReference type="Pfam" id="PF00005">
    <property type="entry name" value="ABC_tran"/>
    <property type="match status" value="1"/>
</dbReference>
<keyword evidence="7 8" id="KW-0472">Membrane</keyword>
<protein>
    <submittedName>
        <fullName evidence="11">ABC transporter ATP-binding protein</fullName>
    </submittedName>
</protein>
<dbReference type="OrthoDB" id="9810134at2"/>
<feature type="domain" description="ABC transporter" evidence="9">
    <location>
        <begin position="352"/>
        <end position="580"/>
    </location>
</feature>
<dbReference type="GO" id="GO:0005886">
    <property type="term" value="C:plasma membrane"/>
    <property type="evidence" value="ECO:0007669"/>
    <property type="project" value="UniProtKB-SubCell"/>
</dbReference>
<evidence type="ECO:0000259" key="10">
    <source>
        <dbReference type="PROSITE" id="PS50929"/>
    </source>
</evidence>
<dbReference type="InterPro" id="IPR003593">
    <property type="entry name" value="AAA+_ATPase"/>
</dbReference>
<keyword evidence="3 8" id="KW-0812">Transmembrane</keyword>
<gene>
    <name evidence="11" type="ORF">A2T98_19395</name>
</gene>
<evidence type="ECO:0000256" key="6">
    <source>
        <dbReference type="ARBA" id="ARBA00022989"/>
    </source>
</evidence>
<evidence type="ECO:0000256" key="1">
    <source>
        <dbReference type="ARBA" id="ARBA00004651"/>
    </source>
</evidence>
<feature type="domain" description="ABC transmembrane type-1" evidence="10">
    <location>
        <begin position="41"/>
        <end position="327"/>
    </location>
</feature>
<evidence type="ECO:0000256" key="5">
    <source>
        <dbReference type="ARBA" id="ARBA00022840"/>
    </source>
</evidence>
<name>A0A161VMR2_NODSP</name>
<organism evidence="11 12">
    <name type="scientific">Nodularia spumigena CENA596</name>
    <dbReference type="NCBI Taxonomy" id="1819295"/>
    <lineage>
        <taxon>Bacteria</taxon>
        <taxon>Bacillati</taxon>
        <taxon>Cyanobacteriota</taxon>
        <taxon>Cyanophyceae</taxon>
        <taxon>Nostocales</taxon>
        <taxon>Nodulariaceae</taxon>
        <taxon>Nodularia</taxon>
    </lineage>
</organism>
<dbReference type="GO" id="GO:0140359">
    <property type="term" value="F:ABC-type transporter activity"/>
    <property type="evidence" value="ECO:0007669"/>
    <property type="project" value="InterPro"/>
</dbReference>
<dbReference type="EMBL" id="LWAJ01000264">
    <property type="protein sequence ID" value="KZL48085.1"/>
    <property type="molecule type" value="Genomic_DNA"/>
</dbReference>
<comment type="caution">
    <text evidence="11">The sequence shown here is derived from an EMBL/GenBank/DDBJ whole genome shotgun (WGS) entry which is preliminary data.</text>
</comment>
<sequence>MSTTTPQPKRLDPQLWHKFLKVAKPYWFSEQKWKARGLLGLLLLLALAVNAINVGISFIFRNIDTSLATFPQTKDASIFWRFITLYAGLLVLGTPIVVMYGYIQDKLGLQWREWLTNHFLDKYFQNRAYYQINFNQKIDNPDQRIAEDIRSFTRTSLSFTLLILTSIITLISFTGVLLSISVSLSVALVIYAILGTVVTAGIGQRLIGINYNQLKREADFRYGLIHVRDNAESIAFYQGETEEILQLKQRFMRAILNFDLLINWQRNLGFFTTSYNYFVSALPYLVIAPIYFAGETDFGTFTQAAIAFSQIFSALSVVVGQFESLTAFAAGIERMGDLDEVLETADQQQPGMRTIDVTQASGIELRSVTLMTPNYERTLVRDLPFMLQPGEGLVIVGNSGSGKSSLLRAIAGLWNAGTGQIIRPSLSEMMFLPQRPYMVLGSLRSQLLYPNPDNDILESKMRHVLEEVNLAELPERVGGFDVELDWANVLSLGEQQRLAFARLLLSMPNYVILDEATSALDLANEKNLYQQLKAKETTLISVGHRPSLLQYHEYVLELDGSSNWRLLPMDEYTVNLNAFS</sequence>
<evidence type="ECO:0000256" key="8">
    <source>
        <dbReference type="SAM" id="Phobius"/>
    </source>
</evidence>
<feature type="transmembrane region" description="Helical" evidence="8">
    <location>
        <begin position="186"/>
        <end position="207"/>
    </location>
</feature>
<dbReference type="PROSITE" id="PS00211">
    <property type="entry name" value="ABC_TRANSPORTER_1"/>
    <property type="match status" value="1"/>
</dbReference>
<evidence type="ECO:0000313" key="12">
    <source>
        <dbReference type="Proteomes" id="UP000076555"/>
    </source>
</evidence>
<evidence type="ECO:0000313" key="11">
    <source>
        <dbReference type="EMBL" id="KZL48085.1"/>
    </source>
</evidence>
<reference evidence="11 12" key="1">
    <citation type="submission" date="2016-04" db="EMBL/GenBank/DDBJ databases">
        <title>Draft Genome Assembly of the Bloom-forming Cyanobacterium Nodularia spumigena Strain CENA596 in Shrimp Production Ponds.</title>
        <authorList>
            <person name="Popin R.V."/>
            <person name="Rigonato J."/>
            <person name="Abreu V.A."/>
            <person name="Andreote A.P."/>
            <person name="Silveira S.B."/>
            <person name="Odebrecht C."/>
            <person name="Fiore M.F."/>
        </authorList>
    </citation>
    <scope>NUCLEOTIDE SEQUENCE [LARGE SCALE GENOMIC DNA]</scope>
    <source>
        <strain evidence="11 12">CENA596</strain>
    </source>
</reference>
<feature type="transmembrane region" description="Helical" evidence="8">
    <location>
        <begin position="275"/>
        <end position="294"/>
    </location>
</feature>
<dbReference type="InterPro" id="IPR036640">
    <property type="entry name" value="ABC1_TM_sf"/>
</dbReference>
<evidence type="ECO:0000256" key="4">
    <source>
        <dbReference type="ARBA" id="ARBA00022741"/>
    </source>
</evidence>
<dbReference type="SUPFAM" id="SSF90123">
    <property type="entry name" value="ABC transporter transmembrane region"/>
    <property type="match status" value="1"/>
</dbReference>
<keyword evidence="2" id="KW-0813">Transport</keyword>
<dbReference type="InterPro" id="IPR050835">
    <property type="entry name" value="ABC_transporter_sub-D"/>
</dbReference>
<evidence type="ECO:0000256" key="3">
    <source>
        <dbReference type="ARBA" id="ARBA00022692"/>
    </source>
</evidence>
<dbReference type="Pfam" id="PF06472">
    <property type="entry name" value="ABC_membrane_2"/>
    <property type="match status" value="1"/>
</dbReference>
<keyword evidence="5 11" id="KW-0067">ATP-binding</keyword>
<evidence type="ECO:0000259" key="9">
    <source>
        <dbReference type="PROSITE" id="PS50893"/>
    </source>
</evidence>
<dbReference type="GO" id="GO:0016887">
    <property type="term" value="F:ATP hydrolysis activity"/>
    <property type="evidence" value="ECO:0007669"/>
    <property type="project" value="InterPro"/>
</dbReference>
<dbReference type="SUPFAM" id="SSF52540">
    <property type="entry name" value="P-loop containing nucleoside triphosphate hydrolases"/>
    <property type="match status" value="1"/>
</dbReference>
<proteinExistence type="predicted"/>
<feature type="transmembrane region" description="Helical" evidence="8">
    <location>
        <begin position="159"/>
        <end position="180"/>
    </location>
</feature>
<evidence type="ECO:0000256" key="2">
    <source>
        <dbReference type="ARBA" id="ARBA00022448"/>
    </source>
</evidence>
<dbReference type="PANTHER" id="PTHR11384">
    <property type="entry name" value="ATP-BINDING CASSETTE, SUB-FAMILY D MEMBER"/>
    <property type="match status" value="1"/>
</dbReference>
<accession>A0A161VMR2</accession>
<dbReference type="PROSITE" id="PS50929">
    <property type="entry name" value="ABC_TM1F"/>
    <property type="match status" value="1"/>
</dbReference>
<dbReference type="GO" id="GO:0005524">
    <property type="term" value="F:ATP binding"/>
    <property type="evidence" value="ECO:0007669"/>
    <property type="project" value="UniProtKB-KW"/>
</dbReference>
<evidence type="ECO:0000256" key="7">
    <source>
        <dbReference type="ARBA" id="ARBA00023136"/>
    </source>
</evidence>
<feature type="transmembrane region" description="Helical" evidence="8">
    <location>
        <begin position="38"/>
        <end position="60"/>
    </location>
</feature>
<dbReference type="CDD" id="cd03223">
    <property type="entry name" value="ABCD_peroxisomal_ALDP"/>
    <property type="match status" value="1"/>
</dbReference>
<dbReference type="Proteomes" id="UP000076555">
    <property type="component" value="Unassembled WGS sequence"/>
</dbReference>
<dbReference type="InterPro" id="IPR017871">
    <property type="entry name" value="ABC_transporter-like_CS"/>
</dbReference>
<keyword evidence="4" id="KW-0547">Nucleotide-binding</keyword>
<feature type="transmembrane region" description="Helical" evidence="8">
    <location>
        <begin position="80"/>
        <end position="103"/>
    </location>
</feature>
<comment type="subcellular location">
    <subcellularLocation>
        <location evidence="1">Cell membrane</location>
        <topology evidence="1">Multi-pass membrane protein</topology>
    </subcellularLocation>
</comment>
<dbReference type="SMART" id="SM00382">
    <property type="entry name" value="AAA"/>
    <property type="match status" value="1"/>
</dbReference>
<dbReference type="Gene3D" id="1.20.1560.10">
    <property type="entry name" value="ABC transporter type 1, transmembrane domain"/>
    <property type="match status" value="1"/>
</dbReference>
<dbReference type="PANTHER" id="PTHR11384:SF59">
    <property type="entry name" value="LYSOSOMAL COBALAMIN TRANSPORTER ABCD4"/>
    <property type="match status" value="1"/>
</dbReference>
<dbReference type="Gene3D" id="3.40.50.300">
    <property type="entry name" value="P-loop containing nucleotide triphosphate hydrolases"/>
    <property type="match status" value="1"/>
</dbReference>
<dbReference type="InterPro" id="IPR011527">
    <property type="entry name" value="ABC1_TM_dom"/>
</dbReference>
<keyword evidence="6 8" id="KW-1133">Transmembrane helix</keyword>